<proteinExistence type="inferred from homology"/>
<evidence type="ECO:0000256" key="11">
    <source>
        <dbReference type="ARBA" id="ARBA00023212"/>
    </source>
</evidence>
<keyword evidence="16" id="KW-1185">Reference proteome</keyword>
<comment type="function">
    <text evidence="1">Microtubule-binding protein that localizes to the microtubular manchette of elongating spermatids.</text>
</comment>
<dbReference type="InterPro" id="IPR026687">
    <property type="entry name" value="CCDC181"/>
</dbReference>
<dbReference type="InParanoid" id="A0A1V9X1M5"/>
<feature type="region of interest" description="Disordered" evidence="14">
    <location>
        <begin position="74"/>
        <end position="176"/>
    </location>
</feature>
<keyword evidence="11" id="KW-0206">Cytoskeleton</keyword>
<feature type="region of interest" description="Disordered" evidence="14">
    <location>
        <begin position="640"/>
        <end position="670"/>
    </location>
</feature>
<keyword evidence="6" id="KW-0963">Cytoplasm</keyword>
<feature type="compositionally biased region" description="Basic and acidic residues" evidence="14">
    <location>
        <begin position="640"/>
        <end position="652"/>
    </location>
</feature>
<dbReference type="GO" id="GO:0008017">
    <property type="term" value="F:microtubule binding"/>
    <property type="evidence" value="ECO:0007669"/>
    <property type="project" value="InterPro"/>
</dbReference>
<keyword evidence="7" id="KW-0493">Microtubule</keyword>
<comment type="subcellular location">
    <subcellularLocation>
        <location evidence="2">Cell projection</location>
        <location evidence="2">Cilium</location>
        <location evidence="2">Flagellum</location>
    </subcellularLocation>
    <subcellularLocation>
        <location evidence="3">Cytoplasm</location>
        <location evidence="3">Cytoskeleton</location>
    </subcellularLocation>
</comment>
<dbReference type="STRING" id="418985.A0A1V9X1M5"/>
<dbReference type="Proteomes" id="UP000192247">
    <property type="component" value="Unassembled WGS sequence"/>
</dbReference>
<feature type="region of interest" description="Disordered" evidence="14">
    <location>
        <begin position="603"/>
        <end position="626"/>
    </location>
</feature>
<evidence type="ECO:0000256" key="12">
    <source>
        <dbReference type="ARBA" id="ARBA00023273"/>
    </source>
</evidence>
<evidence type="ECO:0000313" key="15">
    <source>
        <dbReference type="EMBL" id="OQR67449.1"/>
    </source>
</evidence>
<evidence type="ECO:0000256" key="10">
    <source>
        <dbReference type="ARBA" id="ARBA00023069"/>
    </source>
</evidence>
<feature type="compositionally biased region" description="Low complexity" evidence="14">
    <location>
        <begin position="157"/>
        <end position="168"/>
    </location>
</feature>
<reference evidence="15 16" key="1">
    <citation type="journal article" date="2017" name="Gigascience">
        <title>Draft genome of the honey bee ectoparasitic mite, Tropilaelaps mercedesae, is shaped by the parasitic life history.</title>
        <authorList>
            <person name="Dong X."/>
            <person name="Armstrong S.D."/>
            <person name="Xia D."/>
            <person name="Makepeace B.L."/>
            <person name="Darby A.C."/>
            <person name="Kadowaki T."/>
        </authorList>
    </citation>
    <scope>NUCLEOTIDE SEQUENCE [LARGE SCALE GENOMIC DNA]</scope>
    <source>
        <strain evidence="15">Wuxi-XJTLU</strain>
    </source>
</reference>
<feature type="non-terminal residue" evidence="15">
    <location>
        <position position="1"/>
    </location>
</feature>
<organism evidence="15 16">
    <name type="scientific">Tropilaelaps mercedesae</name>
    <dbReference type="NCBI Taxonomy" id="418985"/>
    <lineage>
        <taxon>Eukaryota</taxon>
        <taxon>Metazoa</taxon>
        <taxon>Ecdysozoa</taxon>
        <taxon>Arthropoda</taxon>
        <taxon>Chelicerata</taxon>
        <taxon>Arachnida</taxon>
        <taxon>Acari</taxon>
        <taxon>Parasitiformes</taxon>
        <taxon>Mesostigmata</taxon>
        <taxon>Gamasina</taxon>
        <taxon>Dermanyssoidea</taxon>
        <taxon>Laelapidae</taxon>
        <taxon>Tropilaelaps</taxon>
    </lineage>
</organism>
<evidence type="ECO:0000256" key="6">
    <source>
        <dbReference type="ARBA" id="ARBA00022490"/>
    </source>
</evidence>
<dbReference type="AlphaFoldDB" id="A0A1V9X1M5"/>
<evidence type="ECO:0000256" key="9">
    <source>
        <dbReference type="ARBA" id="ARBA00023054"/>
    </source>
</evidence>
<evidence type="ECO:0000256" key="2">
    <source>
        <dbReference type="ARBA" id="ARBA00004230"/>
    </source>
</evidence>
<feature type="compositionally biased region" description="Polar residues" evidence="14">
    <location>
        <begin position="530"/>
        <end position="549"/>
    </location>
</feature>
<keyword evidence="10" id="KW-0969">Cilium</keyword>
<evidence type="ECO:0000256" key="7">
    <source>
        <dbReference type="ARBA" id="ARBA00022701"/>
    </source>
</evidence>
<feature type="region of interest" description="Disordered" evidence="14">
    <location>
        <begin position="213"/>
        <end position="549"/>
    </location>
</feature>
<dbReference type="GO" id="GO:0005874">
    <property type="term" value="C:microtubule"/>
    <property type="evidence" value="ECO:0007669"/>
    <property type="project" value="UniProtKB-KW"/>
</dbReference>
<feature type="compositionally biased region" description="Basic and acidic residues" evidence="14">
    <location>
        <begin position="118"/>
        <end position="129"/>
    </location>
</feature>
<sequence>EFQDDYVYDISSRLKEVNAAHFAEPLPSAKENRVRFADDPVDRVICYSPTPLLDVEQRLQLKKEYLIKLLSKGDSERGDNASDESDLFSSSDDEDFVDRNNKTPSPIVEMPRSPSPSRGRDSQEVREAYSSDDETEEGDSTDGGEYDTSATNGKFQTTTTTTTSTSATLDNSNLNPQLDRKIEELVKQSMKSFGHQAGGDVAKNLASQIASLTRRSLKNQPVKATAESEELLSTGRVNGEAVRSDEEDQALSSVTEGGNVLATDASRTQRDVNIPTRGSDTAIINDKETKNEEEADQQTKLGDGASPSPEPPAVTLNDSKRDMVKQSSVDRQPPRNLPIKSSEAAAKSPTSSPVKTPADKAKSPPGSPSRRSVGSPRRGPPQTSRGANTVDRLAAPASSRAAFPPSPTRFIRKTGSTPPIANGKECRVRPASSTASSSDAATETRKLPAYTGNERSRYGLPAEEKMKLTEERERLKREKEKKARREEEEKRQRKLDAQKTFEAWLKNKNVEENTKKSAASAMASSRKKTLSPQPQIDETETTPSPSSAVTFLTWLQNKKIQERQRKLQQKLQRIEIEELERKHTRQDAQQAYKRWLRKKALESEQLRMSQRQRVVEERLNSSSSKSKEVLNQFFESEHFASLGHHDGDDRRRTPPTPALESIAATVNGTA</sequence>
<keyword evidence="8" id="KW-0282">Flagellum</keyword>
<dbReference type="PANTHER" id="PTHR14320:SF2">
    <property type="entry name" value="COILED-COIL DOMAIN-CONTAINING PROTEIN 181"/>
    <property type="match status" value="1"/>
</dbReference>
<dbReference type="GO" id="GO:0031514">
    <property type="term" value="C:motile cilium"/>
    <property type="evidence" value="ECO:0007669"/>
    <property type="project" value="UniProtKB-SubCell"/>
</dbReference>
<evidence type="ECO:0000256" key="1">
    <source>
        <dbReference type="ARBA" id="ARBA00002213"/>
    </source>
</evidence>
<comment type="similarity">
    <text evidence="4">Belongs to the CCDC181 family.</text>
</comment>
<evidence type="ECO:0000256" key="3">
    <source>
        <dbReference type="ARBA" id="ARBA00004245"/>
    </source>
</evidence>
<feature type="compositionally biased region" description="Low complexity" evidence="14">
    <location>
        <begin position="431"/>
        <end position="441"/>
    </location>
</feature>
<evidence type="ECO:0000256" key="13">
    <source>
        <dbReference type="ARBA" id="ARBA00047162"/>
    </source>
</evidence>
<dbReference type="OrthoDB" id="10603800at2759"/>
<evidence type="ECO:0000256" key="14">
    <source>
        <dbReference type="SAM" id="MobiDB-lite"/>
    </source>
</evidence>
<comment type="subunit">
    <text evidence="13">Homodimer. Interacts with HOOK1. Interacts with HOOK2. Interacts with HOOK3.</text>
</comment>
<dbReference type="PANTHER" id="PTHR14320">
    <property type="entry name" value="COILED-COIL DOMAIN-CONTAINING PROTEIN 181"/>
    <property type="match status" value="1"/>
</dbReference>
<feature type="compositionally biased region" description="Basic and acidic residues" evidence="14">
    <location>
        <begin position="454"/>
        <end position="499"/>
    </location>
</feature>
<evidence type="ECO:0000313" key="16">
    <source>
        <dbReference type="Proteomes" id="UP000192247"/>
    </source>
</evidence>
<feature type="compositionally biased region" description="Low complexity" evidence="14">
    <location>
        <begin position="368"/>
        <end position="381"/>
    </location>
</feature>
<name>A0A1V9X1M5_9ACAR</name>
<feature type="compositionally biased region" description="Low complexity" evidence="14">
    <location>
        <begin position="394"/>
        <end position="403"/>
    </location>
</feature>
<feature type="compositionally biased region" description="Acidic residues" evidence="14">
    <location>
        <begin position="81"/>
        <end position="96"/>
    </location>
</feature>
<protein>
    <recommendedName>
        <fullName evidence="5">Coiled-coil domain-containing protein 181</fullName>
    </recommendedName>
</protein>
<evidence type="ECO:0000256" key="4">
    <source>
        <dbReference type="ARBA" id="ARBA00005737"/>
    </source>
</evidence>
<evidence type="ECO:0000256" key="5">
    <source>
        <dbReference type="ARBA" id="ARBA00022306"/>
    </source>
</evidence>
<keyword evidence="12" id="KW-0966">Cell projection</keyword>
<dbReference type="EMBL" id="MNPL01028828">
    <property type="protein sequence ID" value="OQR67449.1"/>
    <property type="molecule type" value="Genomic_DNA"/>
</dbReference>
<feature type="compositionally biased region" description="Acidic residues" evidence="14">
    <location>
        <begin position="130"/>
        <end position="145"/>
    </location>
</feature>
<accession>A0A1V9X1M5</accession>
<gene>
    <name evidence="15" type="ORF">BIW11_13524</name>
</gene>
<comment type="caution">
    <text evidence="15">The sequence shown here is derived from an EMBL/GenBank/DDBJ whole genome shotgun (WGS) entry which is preliminary data.</text>
</comment>
<keyword evidence="9" id="KW-0175">Coiled coil</keyword>
<evidence type="ECO:0000256" key="8">
    <source>
        <dbReference type="ARBA" id="ARBA00022846"/>
    </source>
</evidence>